<dbReference type="PANTHER" id="PTHR30404">
    <property type="entry name" value="N-ACETYLMURAMOYL-L-ALANINE AMIDASE"/>
    <property type="match status" value="1"/>
</dbReference>
<evidence type="ECO:0000256" key="2">
    <source>
        <dbReference type="ARBA" id="ARBA00023316"/>
    </source>
</evidence>
<dbReference type="Proteomes" id="UP000619534">
    <property type="component" value="Unassembled WGS sequence"/>
</dbReference>
<reference evidence="5" key="1">
    <citation type="journal article" date="2019" name="Int. J. Syst. Evol. Microbiol.">
        <title>The Global Catalogue of Microorganisms (GCM) 10K type strain sequencing project: providing services to taxonomists for standard genome sequencing and annotation.</title>
        <authorList>
            <consortium name="The Broad Institute Genomics Platform"/>
            <consortium name="The Broad Institute Genome Sequencing Center for Infectious Disease"/>
            <person name="Wu L."/>
            <person name="Ma J."/>
        </authorList>
    </citation>
    <scope>NUCLEOTIDE SEQUENCE [LARGE SCALE GENOMIC DNA]</scope>
    <source>
        <strain evidence="5">CCM 7282</strain>
    </source>
</reference>
<gene>
    <name evidence="4" type="ORF">GCM10007216_14680</name>
</gene>
<dbReference type="Pfam" id="PF08239">
    <property type="entry name" value="SH3_3"/>
    <property type="match status" value="2"/>
</dbReference>
<evidence type="ECO:0000313" key="5">
    <source>
        <dbReference type="Proteomes" id="UP000619534"/>
    </source>
</evidence>
<dbReference type="SUPFAM" id="SSF53187">
    <property type="entry name" value="Zn-dependent exopeptidases"/>
    <property type="match status" value="1"/>
</dbReference>
<dbReference type="Gene3D" id="2.30.30.40">
    <property type="entry name" value="SH3 Domains"/>
    <property type="match status" value="2"/>
</dbReference>
<comment type="caution">
    <text evidence="4">The sequence shown here is derived from an EMBL/GenBank/DDBJ whole genome shotgun (WGS) entry which is preliminary data.</text>
</comment>
<name>A0ABQ1NTQ0_9BACI</name>
<dbReference type="EMBL" id="BMCJ01000002">
    <property type="protein sequence ID" value="GGC85047.1"/>
    <property type="molecule type" value="Genomic_DNA"/>
</dbReference>
<dbReference type="PROSITE" id="PS51781">
    <property type="entry name" value="SH3B"/>
    <property type="match status" value="2"/>
</dbReference>
<feature type="domain" description="SH3b" evidence="3">
    <location>
        <begin position="39"/>
        <end position="101"/>
    </location>
</feature>
<evidence type="ECO:0000313" key="4">
    <source>
        <dbReference type="EMBL" id="GGC85047.1"/>
    </source>
</evidence>
<dbReference type="InterPro" id="IPR002508">
    <property type="entry name" value="MurNAc-LAA_cat"/>
</dbReference>
<evidence type="ECO:0000256" key="1">
    <source>
        <dbReference type="ARBA" id="ARBA00022801"/>
    </source>
</evidence>
<dbReference type="InterPro" id="IPR050695">
    <property type="entry name" value="N-acetylmuramoyl_amidase_3"/>
</dbReference>
<dbReference type="Gene3D" id="3.40.630.40">
    <property type="entry name" value="Zn-dependent exopeptidases"/>
    <property type="match status" value="1"/>
</dbReference>
<keyword evidence="5" id="KW-1185">Reference proteome</keyword>
<protein>
    <recommendedName>
        <fullName evidence="3">SH3b domain-containing protein</fullName>
    </recommendedName>
</protein>
<evidence type="ECO:0000259" key="3">
    <source>
        <dbReference type="PROSITE" id="PS51781"/>
    </source>
</evidence>
<dbReference type="InterPro" id="IPR003646">
    <property type="entry name" value="SH3-like_bac-type"/>
</dbReference>
<dbReference type="Pfam" id="PF01520">
    <property type="entry name" value="Amidase_3"/>
    <property type="match status" value="1"/>
</dbReference>
<dbReference type="PANTHER" id="PTHR30404:SF0">
    <property type="entry name" value="N-ACETYLMURAMOYL-L-ALANINE AMIDASE AMIC"/>
    <property type="match status" value="1"/>
</dbReference>
<organism evidence="4 5">
    <name type="scientific">Thalassobacillus devorans</name>
    <dbReference type="NCBI Taxonomy" id="279813"/>
    <lineage>
        <taxon>Bacteria</taxon>
        <taxon>Bacillati</taxon>
        <taxon>Bacillota</taxon>
        <taxon>Bacilli</taxon>
        <taxon>Bacillales</taxon>
        <taxon>Bacillaceae</taxon>
        <taxon>Thalassobacillus</taxon>
    </lineage>
</organism>
<dbReference type="SMART" id="SM00646">
    <property type="entry name" value="Ami_3"/>
    <property type="match status" value="1"/>
</dbReference>
<sequence>MIIHTPRSFLSSFTCIGLFLLLLVMVYQLSPTAVDAHETDTYEVGTSTLNVRSSPGTDAEIIGSYSKGEVLHVEDIKFGWANVNYDGREGWVATPYLLKTESAQSAGKVTVDVDIANIRSGPSTSNDMIAQAKQGETLTKLDESGEWVKIQLNNGDTGWIAGWLVSTYKQEDDTIGEKPLEGINIVLDAGHGGFDPGAIAANGELEKDFTLPTAELTADALQRAGATVIMTRERDDYLTLDERIRISQAYFTHAFISVHYNSSYNAAANGVSTYYYEEAEGRDLASNIQSNLSSTTSLQNSGIHHGNLHVLRENVGSSVLVELGFISNPVELEVVQTPSYQQLAAKAITEGVIDHFSN</sequence>
<dbReference type="SMART" id="SM00287">
    <property type="entry name" value="SH3b"/>
    <property type="match status" value="2"/>
</dbReference>
<keyword evidence="2" id="KW-0961">Cell wall biogenesis/degradation</keyword>
<keyword evidence="1" id="KW-0378">Hydrolase</keyword>
<dbReference type="RefSeq" id="WP_062442157.1">
    <property type="nucleotide sequence ID" value="NZ_BMCJ01000002.1"/>
</dbReference>
<proteinExistence type="predicted"/>
<dbReference type="CDD" id="cd02696">
    <property type="entry name" value="MurNAc-LAA"/>
    <property type="match status" value="1"/>
</dbReference>
<accession>A0ABQ1NTQ0</accession>
<feature type="domain" description="SH3b" evidence="3">
    <location>
        <begin position="106"/>
        <end position="168"/>
    </location>
</feature>